<evidence type="ECO:0000313" key="10">
    <source>
        <dbReference type="EMBL" id="KAA6438977.1"/>
    </source>
</evidence>
<dbReference type="SMART" id="SM00710">
    <property type="entry name" value="PbH1"/>
    <property type="match status" value="7"/>
</dbReference>
<proteinExistence type="predicted"/>
<comment type="caution">
    <text evidence="10">The sequence shown here is derived from an EMBL/GenBank/DDBJ whole genome shotgun (WGS) entry which is preliminary data.</text>
</comment>
<dbReference type="InterPro" id="IPR059226">
    <property type="entry name" value="Choice_anch_Q_dom"/>
</dbReference>
<dbReference type="OrthoDB" id="1491394at2"/>
<evidence type="ECO:0000256" key="3">
    <source>
        <dbReference type="ARBA" id="ARBA00004613"/>
    </source>
</evidence>
<name>A0A5M8QRU1_9BACT</name>
<dbReference type="Proteomes" id="UP000323994">
    <property type="component" value="Unassembled WGS sequence"/>
</dbReference>
<dbReference type="InterPro" id="IPR011050">
    <property type="entry name" value="Pectin_lyase_fold/virulence"/>
</dbReference>
<dbReference type="InterPro" id="IPR026444">
    <property type="entry name" value="Secre_tail"/>
</dbReference>
<dbReference type="InterPro" id="IPR012334">
    <property type="entry name" value="Pectin_lyas_fold"/>
</dbReference>
<dbReference type="PANTHER" id="PTHR11319:SF35">
    <property type="entry name" value="OUTER MEMBRANE PROTEIN PMPC-RELATED"/>
    <property type="match status" value="1"/>
</dbReference>
<dbReference type="EMBL" id="VBSN01000039">
    <property type="protein sequence ID" value="KAA6438977.1"/>
    <property type="molecule type" value="Genomic_DNA"/>
</dbReference>
<dbReference type="RefSeq" id="WP_139012809.1">
    <property type="nucleotide sequence ID" value="NZ_VBSN01000039.1"/>
</dbReference>
<keyword evidence="4" id="KW-0964">Secreted</keyword>
<dbReference type="NCBIfam" id="NF041518">
    <property type="entry name" value="choice_anch_Q"/>
    <property type="match status" value="1"/>
</dbReference>
<evidence type="ECO:0000256" key="5">
    <source>
        <dbReference type="ARBA" id="ARBA00022729"/>
    </source>
</evidence>
<protein>
    <submittedName>
        <fullName evidence="10">T9SS type A sorting domain-containing protein</fullName>
    </submittedName>
</protein>
<dbReference type="AlphaFoldDB" id="A0A5M8QRU1"/>
<comment type="subcellular location">
    <subcellularLocation>
        <location evidence="1">Cell envelope</location>
    </subcellularLocation>
    <subcellularLocation>
        <location evidence="2">Cell outer membrane</location>
    </subcellularLocation>
    <subcellularLocation>
        <location evidence="3">Secreted</location>
    </subcellularLocation>
</comment>
<keyword evidence="11" id="KW-1185">Reference proteome</keyword>
<evidence type="ECO:0000256" key="8">
    <source>
        <dbReference type="SAM" id="SignalP"/>
    </source>
</evidence>
<evidence type="ECO:0000256" key="2">
    <source>
        <dbReference type="ARBA" id="ARBA00004442"/>
    </source>
</evidence>
<evidence type="ECO:0000256" key="6">
    <source>
        <dbReference type="ARBA" id="ARBA00023136"/>
    </source>
</evidence>
<dbReference type="InterPro" id="IPR006626">
    <property type="entry name" value="PbH1"/>
</dbReference>
<keyword evidence="5 8" id="KW-0732">Signal</keyword>
<evidence type="ECO:0000256" key="7">
    <source>
        <dbReference type="ARBA" id="ARBA00023237"/>
    </source>
</evidence>
<dbReference type="NCBIfam" id="TIGR04183">
    <property type="entry name" value="Por_Secre_tail"/>
    <property type="match status" value="1"/>
</dbReference>
<dbReference type="Gene3D" id="2.160.20.10">
    <property type="entry name" value="Single-stranded right-handed beta-helix, Pectin lyase-like"/>
    <property type="match status" value="1"/>
</dbReference>
<dbReference type="GO" id="GO:0005576">
    <property type="term" value="C:extracellular region"/>
    <property type="evidence" value="ECO:0007669"/>
    <property type="project" value="UniProtKB-SubCell"/>
</dbReference>
<dbReference type="InterPro" id="IPR003368">
    <property type="entry name" value="POMP_repeat"/>
</dbReference>
<feature type="signal peptide" evidence="8">
    <location>
        <begin position="1"/>
        <end position="21"/>
    </location>
</feature>
<evidence type="ECO:0000313" key="11">
    <source>
        <dbReference type="Proteomes" id="UP000323994"/>
    </source>
</evidence>
<dbReference type="GO" id="GO:0009279">
    <property type="term" value="C:cell outer membrane"/>
    <property type="evidence" value="ECO:0007669"/>
    <property type="project" value="UniProtKB-SubCell"/>
</dbReference>
<dbReference type="Pfam" id="PF18962">
    <property type="entry name" value="Por_Secre_tail"/>
    <property type="match status" value="1"/>
</dbReference>
<sequence length="897" mass="95236">MKANFYFRIVLLCLFPNLLSAAAIIYVNPAASGSNDGSSWDNAYTSLSTALASAMNGDEIWVKKGVYKPSTLFDANGNGVTEPQEATFKIPSGVALYGGFAGTEVNRNDRNFLTNITILSGDIDNNDLNPDGNSIAENTGQINGNNAYHVIYTSNVSAATRLDGFVVTAGRAMSPAVITDANQDGGGWYNQLSGAINASSPTIVNSTFQGNYAASEGGAFFCNSAPTGGAVISLIENCRFIANKSNVAGGAINIGSFNAGNYQPKIRRSEFRENEAFRRGGAIYLVGDHAVLDSVCFRSNKVTAVSPDNSTLPGSGGGVGMVASNASFTNCYFFGNTTTGNPTGAYEGGGGGAVYMTTNRSQTEILGISAPKFVNCGFYANSASGNVTAWGGAAVHLSDAGKLTPSYVGCVFSGNQAMDQGGAIANFVRVMGLEENGSYIPELTPQITNCTFTGNHAGKNGGAIYNQGFILNSVEFLHTYVENSILWGNTAGVSGAQISSTGIIDIAYSLVQSSGGSGAWNGTAGTNKGGNIDIDPGFVNAADPDGADNVAGTSDDGLRLNAAAAPVDKGNNSADGLTGVTTDFAGAARQQGPNVDMGAYERAGMVSSYPVKYWLKDWRPSRPVCSSCPWAFIFNEKILQKFVWERKAQLVDNGKTAVITGRIVHRDNKDIGFEVYLKLIYKHDWKSWSAKGRTYTALSQASIQAAAKFHQDWLFWELSNESYLKGTGDLSGKLFIAHSPTNRSIGFQLGVGANGWDADFGMSGSFKYKGTLMYRRAKFSVNGIAYMNVDAGKHKNDESRLAEFAETEESTKASSNIQSMMVYPNPVRDQLNIQTWEASRFDVQLIRTDGTTAKQMNTSATNGIISFSVQGLTPGSYILQLTGQDARTETQKIVIVE</sequence>
<evidence type="ECO:0000256" key="4">
    <source>
        <dbReference type="ARBA" id="ARBA00022525"/>
    </source>
</evidence>
<evidence type="ECO:0000256" key="1">
    <source>
        <dbReference type="ARBA" id="ARBA00004196"/>
    </source>
</evidence>
<dbReference type="NCBIfam" id="TIGR01376">
    <property type="entry name" value="POMP_repeat"/>
    <property type="match status" value="1"/>
</dbReference>
<feature type="domain" description="Secretion system C-terminal sorting" evidence="9">
    <location>
        <begin position="822"/>
        <end position="895"/>
    </location>
</feature>
<dbReference type="Pfam" id="PF02415">
    <property type="entry name" value="Chlam_PMP"/>
    <property type="match status" value="3"/>
</dbReference>
<reference evidence="10 11" key="1">
    <citation type="submission" date="2019-05" db="EMBL/GenBank/DDBJ databases">
        <authorList>
            <person name="Qu J.-H."/>
        </authorList>
    </citation>
    <scope>NUCLEOTIDE SEQUENCE [LARGE SCALE GENOMIC DNA]</scope>
    <source>
        <strain evidence="10 11">NS28</strain>
    </source>
</reference>
<evidence type="ECO:0000259" key="9">
    <source>
        <dbReference type="Pfam" id="PF18962"/>
    </source>
</evidence>
<dbReference type="SUPFAM" id="SSF51126">
    <property type="entry name" value="Pectin lyase-like"/>
    <property type="match status" value="1"/>
</dbReference>
<keyword evidence="6" id="KW-0472">Membrane</keyword>
<keyword evidence="7" id="KW-0998">Cell outer membrane</keyword>
<feature type="chain" id="PRO_5024308608" evidence="8">
    <location>
        <begin position="22"/>
        <end position="897"/>
    </location>
</feature>
<accession>A0A5M8QRU1</accession>
<dbReference type="PANTHER" id="PTHR11319">
    <property type="entry name" value="G PROTEIN-COUPLED RECEPTOR-RELATED"/>
    <property type="match status" value="1"/>
</dbReference>
<gene>
    <name evidence="10" type="ORF">FEM33_14840</name>
</gene>
<organism evidence="10 11">
    <name type="scientific">Dyadobacter flavalbus</name>
    <dbReference type="NCBI Taxonomy" id="2579942"/>
    <lineage>
        <taxon>Bacteria</taxon>
        <taxon>Pseudomonadati</taxon>
        <taxon>Bacteroidota</taxon>
        <taxon>Cytophagia</taxon>
        <taxon>Cytophagales</taxon>
        <taxon>Spirosomataceae</taxon>
        <taxon>Dyadobacter</taxon>
    </lineage>
</organism>